<feature type="transmembrane region" description="Helical" evidence="10">
    <location>
        <begin position="43"/>
        <end position="63"/>
    </location>
</feature>
<dbReference type="SMART" id="SM00382">
    <property type="entry name" value="AAA"/>
    <property type="match status" value="1"/>
</dbReference>
<dbReference type="GO" id="GO:0005524">
    <property type="term" value="F:ATP binding"/>
    <property type="evidence" value="ECO:0007669"/>
    <property type="project" value="UniProtKB-KW"/>
</dbReference>
<keyword evidence="3" id="KW-1003">Cell membrane</keyword>
<gene>
    <name evidence="12" type="ORF">Aglo03_03870</name>
</gene>
<comment type="caution">
    <text evidence="12">The sequence shown here is derived from an EMBL/GenBank/DDBJ whole genome shotgun (WGS) entry which is preliminary data.</text>
</comment>
<dbReference type="InterPro" id="IPR027417">
    <property type="entry name" value="P-loop_NTPase"/>
</dbReference>
<evidence type="ECO:0000256" key="9">
    <source>
        <dbReference type="ARBA" id="ARBA00061644"/>
    </source>
</evidence>
<evidence type="ECO:0000256" key="3">
    <source>
        <dbReference type="ARBA" id="ARBA00022475"/>
    </source>
</evidence>
<protein>
    <submittedName>
        <fullName evidence="12">Multidrug ABC transporter permease</fullName>
    </submittedName>
</protein>
<dbReference type="GO" id="GO:0005886">
    <property type="term" value="C:plasma membrane"/>
    <property type="evidence" value="ECO:0007669"/>
    <property type="project" value="UniProtKB-SubCell"/>
</dbReference>
<proteinExistence type="inferred from homology"/>
<reference evidence="12" key="1">
    <citation type="submission" date="2023-02" db="EMBL/GenBank/DDBJ databases">
        <title>Actinokineospora globicatena NBRC 15670.</title>
        <authorList>
            <person name="Ichikawa N."/>
            <person name="Sato H."/>
            <person name="Tonouchi N."/>
        </authorList>
    </citation>
    <scope>NUCLEOTIDE SEQUENCE</scope>
    <source>
        <strain evidence="12">NBRC 15670</strain>
    </source>
</reference>
<evidence type="ECO:0000256" key="10">
    <source>
        <dbReference type="SAM" id="Phobius"/>
    </source>
</evidence>
<dbReference type="FunFam" id="3.40.50.300:FF:000299">
    <property type="entry name" value="ABC transporter ATP-binding protein/permease"/>
    <property type="match status" value="1"/>
</dbReference>
<keyword evidence="5" id="KW-0547">Nucleotide-binding</keyword>
<dbReference type="AlphaFoldDB" id="A0A9W6V835"/>
<feature type="transmembrane region" description="Helical" evidence="10">
    <location>
        <begin position="238"/>
        <end position="259"/>
    </location>
</feature>
<evidence type="ECO:0000259" key="11">
    <source>
        <dbReference type="PROSITE" id="PS50893"/>
    </source>
</evidence>
<organism evidence="12 13">
    <name type="scientific">Actinokineospora globicatena</name>
    <dbReference type="NCBI Taxonomy" id="103729"/>
    <lineage>
        <taxon>Bacteria</taxon>
        <taxon>Bacillati</taxon>
        <taxon>Actinomycetota</taxon>
        <taxon>Actinomycetes</taxon>
        <taxon>Pseudonocardiales</taxon>
        <taxon>Pseudonocardiaceae</taxon>
        <taxon>Actinokineospora</taxon>
    </lineage>
</organism>
<keyword evidence="8 10" id="KW-0472">Membrane</keyword>
<dbReference type="GO" id="GO:0034040">
    <property type="term" value="F:ATPase-coupled lipid transmembrane transporter activity"/>
    <property type="evidence" value="ECO:0007669"/>
    <property type="project" value="TreeGrafter"/>
</dbReference>
<evidence type="ECO:0000313" key="12">
    <source>
        <dbReference type="EMBL" id="GLW89571.1"/>
    </source>
</evidence>
<dbReference type="PROSITE" id="PS50893">
    <property type="entry name" value="ABC_TRANSPORTER_2"/>
    <property type="match status" value="1"/>
</dbReference>
<comment type="similarity">
    <text evidence="9">Belongs to the ABC transporter superfamily. Lipid exporter (TC 3.A.1.106) family.</text>
</comment>
<dbReference type="InterPro" id="IPR017871">
    <property type="entry name" value="ABC_transporter-like_CS"/>
</dbReference>
<dbReference type="GO" id="GO:0016887">
    <property type="term" value="F:ATP hydrolysis activity"/>
    <property type="evidence" value="ECO:0007669"/>
    <property type="project" value="InterPro"/>
</dbReference>
<evidence type="ECO:0000256" key="6">
    <source>
        <dbReference type="ARBA" id="ARBA00022840"/>
    </source>
</evidence>
<dbReference type="Pfam" id="PF00005">
    <property type="entry name" value="ABC_tran"/>
    <property type="match status" value="1"/>
</dbReference>
<dbReference type="Gene3D" id="3.40.50.300">
    <property type="entry name" value="P-loop containing nucleotide triphosphate hydrolases"/>
    <property type="match status" value="1"/>
</dbReference>
<accession>A0A9W6V835</accession>
<dbReference type="SUPFAM" id="SSF90123">
    <property type="entry name" value="ABC transporter transmembrane region"/>
    <property type="match status" value="1"/>
</dbReference>
<keyword evidence="13" id="KW-1185">Reference proteome</keyword>
<name>A0A9W6V835_9PSEU</name>
<sequence length="589" mass="63640">MGGRVLAGLLAVHVLAVLTPAATAVATGWLLTRTLREGTGADMVLPLAAVAALVLAGRCLLLGREPLDELAARRVDGRLRAELRRQVGVPRGLSHLDEEEYATAVARVSELGGWRRRTPGTGVVGQLALAARLTGAALCAAVLATYSPVLAVGLLAVTLVMRATIRRQWLRLGRVWDAHAGSRRRMDYWADTLSEVATAKEVRLYGVRHWLADRHAEQARGWLDEIWAHRRGILRRQWWTFLLAGAAGFAALYVPGLLLSDAAIDYGDLITMVLAAWGVFEAGAMGHEAFDIEYASGAMTSLDGLRARAAADGAHPGGRAAPVGTPHIRFEDVRFAYPGHDRPVLTGLDLDIRPGEVLAVVGENGAGKTTMLKLLAALQEPTGGRITVDGQDLAELDVDGWRRRISTVFQDFLRYPLTARQNIALGAPEAPADDESVLRAAEAGGARELIERLPLGLDTLLTREHTGGVDLSGGQWQKIAIARAMFAVAAGRRVLVLDEPTAHLDVRAETEFYDEVISAVSGMTVVLISHRLSTVRRADRVVLLAGGRVVEEGSHEELMALDKRYAYLYRLQADRFTADQAAQVDGAQR</sequence>
<comment type="subcellular location">
    <subcellularLocation>
        <location evidence="1">Cell membrane</location>
        <topology evidence="1">Multi-pass membrane protein</topology>
    </subcellularLocation>
</comment>
<evidence type="ECO:0000256" key="7">
    <source>
        <dbReference type="ARBA" id="ARBA00022989"/>
    </source>
</evidence>
<dbReference type="InterPro" id="IPR003439">
    <property type="entry name" value="ABC_transporter-like_ATP-bd"/>
</dbReference>
<evidence type="ECO:0000256" key="2">
    <source>
        <dbReference type="ARBA" id="ARBA00022448"/>
    </source>
</evidence>
<evidence type="ECO:0000256" key="4">
    <source>
        <dbReference type="ARBA" id="ARBA00022692"/>
    </source>
</evidence>
<dbReference type="InterPro" id="IPR039421">
    <property type="entry name" value="Type_1_exporter"/>
</dbReference>
<evidence type="ECO:0000313" key="13">
    <source>
        <dbReference type="Proteomes" id="UP001165042"/>
    </source>
</evidence>
<dbReference type="Gene3D" id="1.20.1560.10">
    <property type="entry name" value="ABC transporter type 1, transmembrane domain"/>
    <property type="match status" value="1"/>
</dbReference>
<dbReference type="Proteomes" id="UP001165042">
    <property type="component" value="Unassembled WGS sequence"/>
</dbReference>
<feature type="domain" description="ABC transporter" evidence="11">
    <location>
        <begin position="328"/>
        <end position="571"/>
    </location>
</feature>
<evidence type="ECO:0000256" key="8">
    <source>
        <dbReference type="ARBA" id="ARBA00023136"/>
    </source>
</evidence>
<keyword evidence="2" id="KW-0813">Transport</keyword>
<evidence type="ECO:0000256" key="5">
    <source>
        <dbReference type="ARBA" id="ARBA00022741"/>
    </source>
</evidence>
<evidence type="ECO:0000256" key="1">
    <source>
        <dbReference type="ARBA" id="ARBA00004651"/>
    </source>
</evidence>
<dbReference type="PROSITE" id="PS00211">
    <property type="entry name" value="ABC_TRANSPORTER_1"/>
    <property type="match status" value="1"/>
</dbReference>
<dbReference type="SUPFAM" id="SSF52540">
    <property type="entry name" value="P-loop containing nucleoside triphosphate hydrolases"/>
    <property type="match status" value="1"/>
</dbReference>
<dbReference type="PANTHER" id="PTHR24221">
    <property type="entry name" value="ATP-BINDING CASSETTE SUB-FAMILY B"/>
    <property type="match status" value="1"/>
</dbReference>
<dbReference type="PANTHER" id="PTHR24221:SF646">
    <property type="entry name" value="HAEMOLYSIN SECRETION ATP-BINDING PROTEIN"/>
    <property type="match status" value="1"/>
</dbReference>
<keyword evidence="7 10" id="KW-1133">Transmembrane helix</keyword>
<keyword evidence="4 10" id="KW-0812">Transmembrane</keyword>
<dbReference type="InterPro" id="IPR036640">
    <property type="entry name" value="ABC1_TM_sf"/>
</dbReference>
<keyword evidence="6" id="KW-0067">ATP-binding</keyword>
<dbReference type="EMBL" id="BSSD01000001">
    <property type="protein sequence ID" value="GLW89571.1"/>
    <property type="molecule type" value="Genomic_DNA"/>
</dbReference>
<dbReference type="InterPro" id="IPR003593">
    <property type="entry name" value="AAA+_ATPase"/>
</dbReference>